<dbReference type="InterPro" id="IPR006016">
    <property type="entry name" value="UspA"/>
</dbReference>
<dbReference type="Proteomes" id="UP001327027">
    <property type="component" value="Unassembled WGS sequence"/>
</dbReference>
<dbReference type="Pfam" id="PF00582">
    <property type="entry name" value="Usp"/>
    <property type="match status" value="1"/>
</dbReference>
<evidence type="ECO:0000259" key="2">
    <source>
        <dbReference type="Pfam" id="PF00582"/>
    </source>
</evidence>
<organism evidence="3 4">
    <name type="scientific">Aquimarina gracilis</name>
    <dbReference type="NCBI Taxonomy" id="874422"/>
    <lineage>
        <taxon>Bacteria</taxon>
        <taxon>Pseudomonadati</taxon>
        <taxon>Bacteroidota</taxon>
        <taxon>Flavobacteriia</taxon>
        <taxon>Flavobacteriales</taxon>
        <taxon>Flavobacteriaceae</taxon>
        <taxon>Aquimarina</taxon>
    </lineage>
</organism>
<evidence type="ECO:0000256" key="1">
    <source>
        <dbReference type="ARBA" id="ARBA00008791"/>
    </source>
</evidence>
<protein>
    <submittedName>
        <fullName evidence="3">Universal stress protein</fullName>
    </submittedName>
</protein>
<dbReference type="InterPro" id="IPR014729">
    <property type="entry name" value="Rossmann-like_a/b/a_fold"/>
</dbReference>
<dbReference type="PRINTS" id="PR01438">
    <property type="entry name" value="UNVRSLSTRESS"/>
</dbReference>
<gene>
    <name evidence="3" type="ORF">U6A24_06190</name>
</gene>
<dbReference type="InterPro" id="IPR006015">
    <property type="entry name" value="Universal_stress_UspA"/>
</dbReference>
<feature type="domain" description="UspA" evidence="2">
    <location>
        <begin position="1"/>
        <end position="147"/>
    </location>
</feature>
<dbReference type="SUPFAM" id="SSF52402">
    <property type="entry name" value="Adenine nucleotide alpha hydrolases-like"/>
    <property type="match status" value="2"/>
</dbReference>
<dbReference type="RefSeq" id="WP_324179076.1">
    <property type="nucleotide sequence ID" value="NZ_BAABAW010000008.1"/>
</dbReference>
<dbReference type="PANTHER" id="PTHR46268:SF6">
    <property type="entry name" value="UNIVERSAL STRESS PROTEIN UP12"/>
    <property type="match status" value="1"/>
</dbReference>
<reference evidence="3 4" key="1">
    <citation type="journal article" date="2013" name="Int. J. Syst. Evol. Microbiol.">
        <title>Aquimarina gracilis sp. nov., isolated from the gut microflora of a mussel, Mytilus coruscus, and emended description of Aquimarina spongiae.</title>
        <authorList>
            <person name="Park S.C."/>
            <person name="Choe H.N."/>
            <person name="Baik K.S."/>
            <person name="Seong C.N."/>
        </authorList>
    </citation>
    <scope>NUCLEOTIDE SEQUENCE [LARGE SCALE GENOMIC DNA]</scope>
    <source>
        <strain evidence="3 4">PSC32</strain>
    </source>
</reference>
<comment type="caution">
    <text evidence="3">The sequence shown here is derived from an EMBL/GenBank/DDBJ whole genome shotgun (WGS) entry which is preliminary data.</text>
</comment>
<evidence type="ECO:0000313" key="4">
    <source>
        <dbReference type="Proteomes" id="UP001327027"/>
    </source>
</evidence>
<accession>A0ABU5ZSP6</accession>
<dbReference type="CDD" id="cd00293">
    <property type="entry name" value="USP-like"/>
    <property type="match status" value="2"/>
</dbReference>
<proteinExistence type="inferred from homology"/>
<keyword evidence="4" id="KW-1185">Reference proteome</keyword>
<comment type="similarity">
    <text evidence="1">Belongs to the universal stress protein A family.</text>
</comment>
<sequence length="282" mass="32400">MKRILIPTDFSANAWNTILYAMELYKNTPCEFHILNTYEVKPVQLISTVSSQRVGHYYDAVKIESKEGLEMILEDISNSGPDPKHIFKTFSKSGSLLEIVAQMTVADHFDQIVIGTKGATGAKEIFLGSNTHRIIKNIECCPILVVPDDVFFENITNIAFATNFERVYYKSEITPILQLAKQQGATVRMIHVYDKPELDIVQTYNSTSLERYFKDIKHDFHVIHNFSNLEKAIQSFIEELEVNLLVMINYEHSFIERLTRESVIKKMTFHTTIPFLVIPSDN</sequence>
<evidence type="ECO:0000313" key="3">
    <source>
        <dbReference type="EMBL" id="MEB3345040.1"/>
    </source>
</evidence>
<dbReference type="PANTHER" id="PTHR46268">
    <property type="entry name" value="STRESS RESPONSE PROTEIN NHAX"/>
    <property type="match status" value="1"/>
</dbReference>
<name>A0ABU5ZSP6_9FLAO</name>
<dbReference type="Gene3D" id="3.40.50.620">
    <property type="entry name" value="HUPs"/>
    <property type="match status" value="2"/>
</dbReference>
<dbReference type="EMBL" id="JAYKLX010000003">
    <property type="protein sequence ID" value="MEB3345040.1"/>
    <property type="molecule type" value="Genomic_DNA"/>
</dbReference>